<dbReference type="PANTHER" id="PTHR43744">
    <property type="entry name" value="ABC TRANSPORTER PERMEASE PROTEIN MG189-RELATED-RELATED"/>
    <property type="match status" value="1"/>
</dbReference>
<dbReference type="Gene3D" id="1.10.3720.10">
    <property type="entry name" value="MetI-like"/>
    <property type="match status" value="1"/>
</dbReference>
<dbReference type="InterPro" id="IPR035906">
    <property type="entry name" value="MetI-like_sf"/>
</dbReference>
<keyword evidence="10" id="KW-1185">Reference proteome</keyword>
<proteinExistence type="inferred from homology"/>
<protein>
    <submittedName>
        <fullName evidence="9">Lactose ABC transporter permease</fullName>
    </submittedName>
</protein>
<feature type="transmembrane region" description="Helical" evidence="7">
    <location>
        <begin position="132"/>
        <end position="152"/>
    </location>
</feature>
<feature type="domain" description="ABC transmembrane type-1" evidence="8">
    <location>
        <begin position="67"/>
        <end position="256"/>
    </location>
</feature>
<feature type="transmembrane region" description="Helical" evidence="7">
    <location>
        <begin position="190"/>
        <end position="212"/>
    </location>
</feature>
<gene>
    <name evidence="9" type="primary">lacG2</name>
    <name evidence="9" type="ORF">MANAM107_16210</name>
</gene>
<dbReference type="SUPFAM" id="SSF161098">
    <property type="entry name" value="MetI-like"/>
    <property type="match status" value="1"/>
</dbReference>
<evidence type="ECO:0000313" key="9">
    <source>
        <dbReference type="EMBL" id="BDA64787.1"/>
    </source>
</evidence>
<keyword evidence="2 7" id="KW-0813">Transport</keyword>
<accession>A0ABN6K533</accession>
<dbReference type="EMBL" id="AP025017">
    <property type="protein sequence ID" value="BDA64787.1"/>
    <property type="molecule type" value="Genomic_DNA"/>
</dbReference>
<dbReference type="CDD" id="cd06261">
    <property type="entry name" value="TM_PBP2"/>
    <property type="match status" value="1"/>
</dbReference>
<feature type="transmembrane region" description="Helical" evidence="7">
    <location>
        <begin position="66"/>
        <end position="92"/>
    </location>
</feature>
<evidence type="ECO:0000256" key="2">
    <source>
        <dbReference type="ARBA" id="ARBA00022448"/>
    </source>
</evidence>
<evidence type="ECO:0000256" key="3">
    <source>
        <dbReference type="ARBA" id="ARBA00022475"/>
    </source>
</evidence>
<evidence type="ECO:0000256" key="1">
    <source>
        <dbReference type="ARBA" id="ARBA00004651"/>
    </source>
</evidence>
<dbReference type="InterPro" id="IPR000515">
    <property type="entry name" value="MetI-like"/>
</dbReference>
<keyword evidence="5 7" id="KW-1133">Transmembrane helix</keyword>
<keyword evidence="4 7" id="KW-0812">Transmembrane</keyword>
<evidence type="ECO:0000259" key="8">
    <source>
        <dbReference type="PROSITE" id="PS50928"/>
    </source>
</evidence>
<evidence type="ECO:0000256" key="5">
    <source>
        <dbReference type="ARBA" id="ARBA00022989"/>
    </source>
</evidence>
<evidence type="ECO:0000313" key="10">
    <source>
        <dbReference type="Proteomes" id="UP000824496"/>
    </source>
</evidence>
<evidence type="ECO:0000256" key="4">
    <source>
        <dbReference type="ARBA" id="ARBA00022692"/>
    </source>
</evidence>
<comment type="subcellular location">
    <subcellularLocation>
        <location evidence="1 7">Cell membrane</location>
        <topology evidence="1 7">Multi-pass membrane protein</topology>
    </subcellularLocation>
</comment>
<evidence type="ECO:0000256" key="6">
    <source>
        <dbReference type="ARBA" id="ARBA00023136"/>
    </source>
</evidence>
<reference evidence="9 10" key="1">
    <citation type="submission" date="2021-08" db="EMBL/GenBank/DDBJ databases">
        <title>Whole genome sequence of novel Actinomyces species strain MAS-1.</title>
        <authorList>
            <person name="Saito M."/>
            <person name="Kuwahara N."/>
            <person name="Takizawa T."/>
            <person name="Gotouda H."/>
            <person name="Ochiai T."/>
        </authorList>
    </citation>
    <scope>NUCLEOTIDE SEQUENCE [LARGE SCALE GENOMIC DNA]</scope>
    <source>
        <strain evidence="9 10">MAS-1</strain>
    </source>
</reference>
<feature type="transmembrane region" description="Helical" evidence="7">
    <location>
        <begin position="104"/>
        <end position="126"/>
    </location>
</feature>
<comment type="similarity">
    <text evidence="7">Belongs to the binding-protein-dependent transport system permease family.</text>
</comment>
<keyword evidence="3" id="KW-1003">Cell membrane</keyword>
<organism evidence="9 10">
    <name type="scientific">Actinomyces capricornis</name>
    <dbReference type="NCBI Taxonomy" id="2755559"/>
    <lineage>
        <taxon>Bacteria</taxon>
        <taxon>Bacillati</taxon>
        <taxon>Actinomycetota</taxon>
        <taxon>Actinomycetes</taxon>
        <taxon>Actinomycetales</taxon>
        <taxon>Actinomycetaceae</taxon>
        <taxon>Actinomyces</taxon>
    </lineage>
</organism>
<feature type="transmembrane region" description="Helical" evidence="7">
    <location>
        <begin position="238"/>
        <end position="256"/>
    </location>
</feature>
<dbReference type="Pfam" id="PF00528">
    <property type="entry name" value="BPD_transp_1"/>
    <property type="match status" value="1"/>
</dbReference>
<evidence type="ECO:0000256" key="7">
    <source>
        <dbReference type="RuleBase" id="RU363032"/>
    </source>
</evidence>
<name>A0ABN6K533_9ACTO</name>
<keyword evidence="6 7" id="KW-0472">Membrane</keyword>
<dbReference type="PANTHER" id="PTHR43744:SF2">
    <property type="entry name" value="ARABINOOLIGOSACCHARIDES TRANSPORT SYSTEM PERMEASE PROTEIN ARAQ"/>
    <property type="match status" value="1"/>
</dbReference>
<dbReference type="Proteomes" id="UP000824496">
    <property type="component" value="Chromosome"/>
</dbReference>
<sequence>MAKRMRRLLSYSFLTVAAVLSVFPLYFMAVSATNTSNEVISSKLLPGTNLVENFHKLQMDTNVYPAMGYSAAIALVTTVAALLVCSIAGYGFEIFHSKGKDRVMSVLLLAMMIPFAATMIPLFQLFGSLGLINSLWAVVLPVVSTPFLILLFRQASRSFPHEILEAARLDGLNELAIFVRIYMPTMKSTYAAAAVVTFMTSWNNFLWPRIILVDQKFQTMPMLISNLSAGYTTDYGELMLAVLLASLPAMVVFLVLQRSFANGIMGAVK</sequence>
<dbReference type="PROSITE" id="PS50928">
    <property type="entry name" value="ABC_TM1"/>
    <property type="match status" value="1"/>
</dbReference>